<dbReference type="PANTHER" id="PTHR12801">
    <property type="entry name" value="RNA EXONUCLEASE REXO1 / RECO3 FAMILY MEMBER-RELATED"/>
    <property type="match status" value="1"/>
</dbReference>
<dbReference type="InterPro" id="IPR036397">
    <property type="entry name" value="RNaseH_sf"/>
</dbReference>
<dbReference type="InterPro" id="IPR013520">
    <property type="entry name" value="Ribonucl_H"/>
</dbReference>
<organism evidence="10 11">
    <name type="scientific">Acrobeloides nanus</name>
    <dbReference type="NCBI Taxonomy" id="290746"/>
    <lineage>
        <taxon>Eukaryota</taxon>
        <taxon>Metazoa</taxon>
        <taxon>Ecdysozoa</taxon>
        <taxon>Nematoda</taxon>
        <taxon>Chromadorea</taxon>
        <taxon>Rhabditida</taxon>
        <taxon>Tylenchina</taxon>
        <taxon>Cephalobomorpha</taxon>
        <taxon>Cephaloboidea</taxon>
        <taxon>Cephalobidae</taxon>
        <taxon>Acrobeloides</taxon>
    </lineage>
</organism>
<dbReference type="InterPro" id="IPR047021">
    <property type="entry name" value="REXO1/3/4-like"/>
</dbReference>
<dbReference type="WBParaSite" id="ACRNAN_Path_798.g3013.t1">
    <property type="protein sequence ID" value="ACRNAN_Path_798.g3013.t1"/>
    <property type="gene ID" value="ACRNAN_Path_798.g3013"/>
</dbReference>
<keyword evidence="6" id="KW-0269">Exonuclease</keyword>
<dbReference type="SUPFAM" id="SSF53098">
    <property type="entry name" value="Ribonuclease H-like"/>
    <property type="match status" value="1"/>
</dbReference>
<dbReference type="GO" id="GO:0003676">
    <property type="term" value="F:nucleic acid binding"/>
    <property type="evidence" value="ECO:0007669"/>
    <property type="project" value="InterPro"/>
</dbReference>
<dbReference type="CDD" id="cd06144">
    <property type="entry name" value="REX4_like"/>
    <property type="match status" value="1"/>
</dbReference>
<dbReference type="InterPro" id="IPR012337">
    <property type="entry name" value="RNaseH-like_sf"/>
</dbReference>
<evidence type="ECO:0000313" key="10">
    <source>
        <dbReference type="Proteomes" id="UP000887540"/>
    </source>
</evidence>
<evidence type="ECO:0000256" key="2">
    <source>
        <dbReference type="ARBA" id="ARBA00010489"/>
    </source>
</evidence>
<accession>A0A914CBH4</accession>
<evidence type="ECO:0000256" key="5">
    <source>
        <dbReference type="ARBA" id="ARBA00022801"/>
    </source>
</evidence>
<keyword evidence="5" id="KW-0378">Hydrolase</keyword>
<feature type="compositionally biased region" description="Polar residues" evidence="8">
    <location>
        <begin position="23"/>
        <end position="38"/>
    </location>
</feature>
<evidence type="ECO:0000256" key="8">
    <source>
        <dbReference type="SAM" id="MobiDB-lite"/>
    </source>
</evidence>
<evidence type="ECO:0000259" key="9">
    <source>
        <dbReference type="SMART" id="SM00479"/>
    </source>
</evidence>
<dbReference type="PANTHER" id="PTHR12801:SF158">
    <property type="entry name" value="RNA EXONUCLEASE 4"/>
    <property type="match status" value="1"/>
</dbReference>
<evidence type="ECO:0000256" key="7">
    <source>
        <dbReference type="ARBA" id="ARBA00023242"/>
    </source>
</evidence>
<dbReference type="Pfam" id="PF00929">
    <property type="entry name" value="RNase_T"/>
    <property type="match status" value="1"/>
</dbReference>
<evidence type="ECO:0000256" key="6">
    <source>
        <dbReference type="ARBA" id="ARBA00022839"/>
    </source>
</evidence>
<keyword evidence="4" id="KW-0540">Nuclease</keyword>
<evidence type="ECO:0000256" key="3">
    <source>
        <dbReference type="ARBA" id="ARBA00016937"/>
    </source>
</evidence>
<proteinExistence type="inferred from homology"/>
<reference evidence="11" key="1">
    <citation type="submission" date="2022-11" db="UniProtKB">
        <authorList>
            <consortium name="WormBaseParasite"/>
        </authorList>
    </citation>
    <scope>IDENTIFICATION</scope>
</reference>
<evidence type="ECO:0000256" key="1">
    <source>
        <dbReference type="ARBA" id="ARBA00004123"/>
    </source>
</evidence>
<dbReference type="InterPro" id="IPR037431">
    <property type="entry name" value="REX4_DEDDh_dom"/>
</dbReference>
<name>A0A914CBH4_9BILA</name>
<feature type="region of interest" description="Disordered" evidence="8">
    <location>
        <begin position="23"/>
        <end position="47"/>
    </location>
</feature>
<feature type="domain" description="Exonuclease" evidence="9">
    <location>
        <begin position="76"/>
        <end position="238"/>
    </location>
</feature>
<keyword evidence="7" id="KW-0539">Nucleus</keyword>
<protein>
    <recommendedName>
        <fullName evidence="3">RNA exonuclease 4</fullName>
    </recommendedName>
</protein>
<dbReference type="Gene3D" id="3.30.420.10">
    <property type="entry name" value="Ribonuclease H-like superfamily/Ribonuclease H"/>
    <property type="match status" value="1"/>
</dbReference>
<evidence type="ECO:0000313" key="11">
    <source>
        <dbReference type="WBParaSite" id="ACRNAN_Path_798.g3013.t1"/>
    </source>
</evidence>
<dbReference type="GO" id="GO:0008408">
    <property type="term" value="F:3'-5' exonuclease activity"/>
    <property type="evidence" value="ECO:0007669"/>
    <property type="project" value="InterPro"/>
</dbReference>
<dbReference type="Proteomes" id="UP000887540">
    <property type="component" value="Unplaced"/>
</dbReference>
<keyword evidence="10" id="KW-1185">Reference proteome</keyword>
<evidence type="ECO:0000256" key="4">
    <source>
        <dbReference type="ARBA" id="ARBA00022722"/>
    </source>
</evidence>
<dbReference type="FunFam" id="3.30.420.10:FF:000007">
    <property type="entry name" value="Interferon-stimulated exonuclease gene 20"/>
    <property type="match status" value="1"/>
</dbReference>
<comment type="similarity">
    <text evidence="2">Belongs to the REXO4 family.</text>
</comment>
<sequence length="244" mass="27913">MTEDGFTVVKSKKKLKRKFEENVQVQKSGVSENESNPGPSEVNEIKAKKMKKEVIQVKAREERNVKNKNETDEITKILAIDCEYVGTGTDGKTDSLARVSIVNADGKCIYDKYVAQTESVTDYRTEVSGIRPGHLINGVQFTKVQQEVHKLLADRIVVGHALHNDFRVLNLTHPRKLTRDSAKYKPLRVLANSHRMPSLKYLAKEILGIQIQQGEHDSITDARIALRLYLMYKKKWDSEMQKYR</sequence>
<dbReference type="SMART" id="SM00479">
    <property type="entry name" value="EXOIII"/>
    <property type="match status" value="1"/>
</dbReference>
<comment type="subcellular location">
    <subcellularLocation>
        <location evidence="1">Nucleus</location>
    </subcellularLocation>
</comment>
<dbReference type="GO" id="GO:0005634">
    <property type="term" value="C:nucleus"/>
    <property type="evidence" value="ECO:0007669"/>
    <property type="project" value="UniProtKB-SubCell"/>
</dbReference>
<dbReference type="GO" id="GO:0006364">
    <property type="term" value="P:rRNA processing"/>
    <property type="evidence" value="ECO:0007669"/>
    <property type="project" value="InterPro"/>
</dbReference>
<dbReference type="AlphaFoldDB" id="A0A914CBH4"/>